<dbReference type="Pfam" id="PF00990">
    <property type="entry name" value="GGDEF"/>
    <property type="match status" value="1"/>
</dbReference>
<dbReference type="NCBIfam" id="TIGR00254">
    <property type="entry name" value="GGDEF"/>
    <property type="match status" value="1"/>
</dbReference>
<keyword evidence="5" id="KW-0732">Signal</keyword>
<keyword evidence="7" id="KW-0548">Nucleotidyltransferase</keyword>
<keyword evidence="8" id="KW-1185">Reference proteome</keyword>
<proteinExistence type="predicted"/>
<name>A0ABV7XJT8_9GAMM</name>
<accession>A0ABV7XJT8</accession>
<keyword evidence="7" id="KW-0808">Transferase</keyword>
<evidence type="ECO:0000313" key="7">
    <source>
        <dbReference type="EMBL" id="MFC3715775.1"/>
    </source>
</evidence>
<sequence length="608" mass="67079">MLAGAILAWSFWAPASASVAFDSKLREADAIRTSDPAKFQQILTDLDGLADSATKQQRDELEFMHAYQMVRMGDMRGAIGKFKELHAGAASDDIRYRSGAMLANAYAITREFREGLMAAEETIASSAGIKDRDTRHHGLVASGILYNQVGEYELGRRYARQVLDDGANDRNRCIARNLLVESSLHLGGPFPDEEAVGALRQCEQIGDETLAGFSRIYLARKWRNEGRTQEAARLLEDHLGEIESTGYQRLIGEVHSLLAEMKLMLGDTSAARKHAEAAIALNGGLVDSLPLVVAYKTLFDITEQEGDPAAALDLYKKYASAERGYREDVAAREMAYQIVRAQSFQQGKEIELLNKKNEVLQLQHRVSEQKAQSSRLLILLLVVLVGSVGYWAFKTKRVQVSLRRMAETDALTGLCNRHHFTQQSLQTLGQAARAGEDVALVMFDLDHFKSINDRFGHDTGDWALKKVAEHCRTFCRRVDHLGRLGGEEFAILLSGCDLRGAKRVAEDCRVRIASIDAQPSGHRFLVTASFGVTSSSLSGYDLAKLLSHADKALYRSKREGRNRVTVFDRDAQAWKQLQVVAGGGDPGMAPGGQPEKVVPDAGPERLTS</sequence>
<feature type="region of interest" description="Disordered" evidence="3">
    <location>
        <begin position="581"/>
        <end position="608"/>
    </location>
</feature>
<evidence type="ECO:0000256" key="2">
    <source>
        <dbReference type="ARBA" id="ARBA00034247"/>
    </source>
</evidence>
<dbReference type="Gene3D" id="1.25.40.10">
    <property type="entry name" value="Tetratricopeptide repeat domain"/>
    <property type="match status" value="1"/>
</dbReference>
<keyword evidence="4" id="KW-0812">Transmembrane</keyword>
<gene>
    <name evidence="7" type="ORF">ACFONC_06405</name>
</gene>
<comment type="caution">
    <text evidence="7">The sequence shown here is derived from an EMBL/GenBank/DDBJ whole genome shotgun (WGS) entry which is preliminary data.</text>
</comment>
<evidence type="ECO:0000313" key="8">
    <source>
        <dbReference type="Proteomes" id="UP001595705"/>
    </source>
</evidence>
<dbReference type="PANTHER" id="PTHR45138">
    <property type="entry name" value="REGULATORY COMPONENTS OF SENSORY TRANSDUCTION SYSTEM"/>
    <property type="match status" value="1"/>
</dbReference>
<dbReference type="InterPro" id="IPR011990">
    <property type="entry name" value="TPR-like_helical_dom_sf"/>
</dbReference>
<evidence type="ECO:0000259" key="6">
    <source>
        <dbReference type="PROSITE" id="PS50887"/>
    </source>
</evidence>
<organism evidence="7 8">
    <name type="scientific">Luteimonas soli</name>
    <dbReference type="NCBI Taxonomy" id="1648966"/>
    <lineage>
        <taxon>Bacteria</taxon>
        <taxon>Pseudomonadati</taxon>
        <taxon>Pseudomonadota</taxon>
        <taxon>Gammaproteobacteria</taxon>
        <taxon>Lysobacterales</taxon>
        <taxon>Lysobacteraceae</taxon>
        <taxon>Luteimonas</taxon>
    </lineage>
</organism>
<dbReference type="Proteomes" id="UP001595705">
    <property type="component" value="Unassembled WGS sequence"/>
</dbReference>
<dbReference type="SUPFAM" id="SSF55073">
    <property type="entry name" value="Nucleotide cyclase"/>
    <property type="match status" value="1"/>
</dbReference>
<dbReference type="InterPro" id="IPR043128">
    <property type="entry name" value="Rev_trsase/Diguanyl_cyclase"/>
</dbReference>
<evidence type="ECO:0000256" key="3">
    <source>
        <dbReference type="SAM" id="MobiDB-lite"/>
    </source>
</evidence>
<dbReference type="InterPro" id="IPR029787">
    <property type="entry name" value="Nucleotide_cyclase"/>
</dbReference>
<protein>
    <recommendedName>
        <fullName evidence="1">diguanylate cyclase</fullName>
        <ecNumber evidence="1">2.7.7.65</ecNumber>
    </recommendedName>
</protein>
<reference evidence="8" key="1">
    <citation type="journal article" date="2019" name="Int. J. Syst. Evol. Microbiol.">
        <title>The Global Catalogue of Microorganisms (GCM) 10K type strain sequencing project: providing services to taxonomists for standard genome sequencing and annotation.</title>
        <authorList>
            <consortium name="The Broad Institute Genomics Platform"/>
            <consortium name="The Broad Institute Genome Sequencing Center for Infectious Disease"/>
            <person name="Wu L."/>
            <person name="Ma J."/>
        </authorList>
    </citation>
    <scope>NUCLEOTIDE SEQUENCE [LARGE SCALE GENOMIC DNA]</scope>
    <source>
        <strain evidence="8">KCTC 42441</strain>
    </source>
</reference>
<dbReference type="SMART" id="SM00267">
    <property type="entry name" value="GGDEF"/>
    <property type="match status" value="1"/>
</dbReference>
<dbReference type="EMBL" id="JBHRYA010000003">
    <property type="protein sequence ID" value="MFC3715775.1"/>
    <property type="molecule type" value="Genomic_DNA"/>
</dbReference>
<evidence type="ECO:0000256" key="5">
    <source>
        <dbReference type="SAM" id="SignalP"/>
    </source>
</evidence>
<keyword evidence="4" id="KW-1133">Transmembrane helix</keyword>
<dbReference type="SUPFAM" id="SSF48452">
    <property type="entry name" value="TPR-like"/>
    <property type="match status" value="1"/>
</dbReference>
<dbReference type="PANTHER" id="PTHR45138:SF9">
    <property type="entry name" value="DIGUANYLATE CYCLASE DGCM-RELATED"/>
    <property type="match status" value="1"/>
</dbReference>
<dbReference type="RefSeq" id="WP_386742875.1">
    <property type="nucleotide sequence ID" value="NZ_JBHRYA010000003.1"/>
</dbReference>
<feature type="compositionally biased region" description="Gly residues" evidence="3">
    <location>
        <begin position="581"/>
        <end position="590"/>
    </location>
</feature>
<dbReference type="InterPro" id="IPR000160">
    <property type="entry name" value="GGDEF_dom"/>
</dbReference>
<dbReference type="InterPro" id="IPR050469">
    <property type="entry name" value="Diguanylate_Cyclase"/>
</dbReference>
<comment type="catalytic activity">
    <reaction evidence="2">
        <text>2 GTP = 3',3'-c-di-GMP + 2 diphosphate</text>
        <dbReference type="Rhea" id="RHEA:24898"/>
        <dbReference type="ChEBI" id="CHEBI:33019"/>
        <dbReference type="ChEBI" id="CHEBI:37565"/>
        <dbReference type="ChEBI" id="CHEBI:58805"/>
        <dbReference type="EC" id="2.7.7.65"/>
    </reaction>
</comment>
<dbReference type="GO" id="GO:0052621">
    <property type="term" value="F:diguanylate cyclase activity"/>
    <property type="evidence" value="ECO:0007669"/>
    <property type="project" value="UniProtKB-EC"/>
</dbReference>
<dbReference type="CDD" id="cd01949">
    <property type="entry name" value="GGDEF"/>
    <property type="match status" value="1"/>
</dbReference>
<dbReference type="Gene3D" id="3.30.70.270">
    <property type="match status" value="1"/>
</dbReference>
<dbReference type="EC" id="2.7.7.65" evidence="1"/>
<keyword evidence="4" id="KW-0472">Membrane</keyword>
<feature type="signal peptide" evidence="5">
    <location>
        <begin position="1"/>
        <end position="17"/>
    </location>
</feature>
<feature type="domain" description="GGDEF" evidence="6">
    <location>
        <begin position="436"/>
        <end position="569"/>
    </location>
</feature>
<feature type="chain" id="PRO_5045377006" description="diguanylate cyclase" evidence="5">
    <location>
        <begin position="18"/>
        <end position="608"/>
    </location>
</feature>
<evidence type="ECO:0000256" key="1">
    <source>
        <dbReference type="ARBA" id="ARBA00012528"/>
    </source>
</evidence>
<evidence type="ECO:0000256" key="4">
    <source>
        <dbReference type="SAM" id="Phobius"/>
    </source>
</evidence>
<dbReference type="PROSITE" id="PS50887">
    <property type="entry name" value="GGDEF"/>
    <property type="match status" value="1"/>
</dbReference>
<feature type="transmembrane region" description="Helical" evidence="4">
    <location>
        <begin position="376"/>
        <end position="393"/>
    </location>
</feature>